<comment type="similarity">
    <text evidence="1 2">Belongs to the UPF0235 family.</text>
</comment>
<dbReference type="HAMAP" id="MF_00634">
    <property type="entry name" value="UPF0235"/>
    <property type="match status" value="1"/>
</dbReference>
<evidence type="ECO:0000313" key="4">
    <source>
        <dbReference type="Proteomes" id="UP000229972"/>
    </source>
</evidence>
<dbReference type="SMART" id="SM01152">
    <property type="entry name" value="DUF167"/>
    <property type="match status" value="1"/>
</dbReference>
<dbReference type="InterPro" id="IPR036591">
    <property type="entry name" value="YggU-like_sf"/>
</dbReference>
<evidence type="ECO:0000256" key="2">
    <source>
        <dbReference type="HAMAP-Rule" id="MF_00634"/>
    </source>
</evidence>
<organism evidence="3 4">
    <name type="scientific">Candidatus Falkowbacteria bacterium CG10_big_fil_rev_8_21_14_0_10_37_18</name>
    <dbReference type="NCBI Taxonomy" id="1974562"/>
    <lineage>
        <taxon>Bacteria</taxon>
        <taxon>Candidatus Falkowiibacteriota</taxon>
    </lineage>
</organism>
<name>A0A2H0V8Z4_9BACT</name>
<sequence>MLEKYIEKLAKNKEIYLKIKVIVGQPETCFSGTMSDGTLKISVAAAPEKNKANQELIKYLATSLGVRRYQLEVVSGATGRKKLIKVSR</sequence>
<dbReference type="PANTHER" id="PTHR13420">
    <property type="entry name" value="UPF0235 PROTEIN C15ORF40"/>
    <property type="match status" value="1"/>
</dbReference>
<accession>A0A2H0V8Z4</accession>
<dbReference type="AlphaFoldDB" id="A0A2H0V8Z4"/>
<dbReference type="Gene3D" id="3.30.1200.10">
    <property type="entry name" value="YggU-like"/>
    <property type="match status" value="1"/>
</dbReference>
<evidence type="ECO:0000256" key="1">
    <source>
        <dbReference type="ARBA" id="ARBA00010364"/>
    </source>
</evidence>
<dbReference type="Proteomes" id="UP000229972">
    <property type="component" value="Unassembled WGS sequence"/>
</dbReference>
<dbReference type="PANTHER" id="PTHR13420:SF7">
    <property type="entry name" value="UPF0235 PROTEIN C15ORF40"/>
    <property type="match status" value="1"/>
</dbReference>
<evidence type="ECO:0000313" key="3">
    <source>
        <dbReference type="EMBL" id="PIR95584.1"/>
    </source>
</evidence>
<comment type="caution">
    <text evidence="3">The sequence shown here is derived from an EMBL/GenBank/DDBJ whole genome shotgun (WGS) entry which is preliminary data.</text>
</comment>
<reference evidence="4" key="1">
    <citation type="submission" date="2017-09" db="EMBL/GenBank/DDBJ databases">
        <title>Depth-based differentiation of microbial function through sediment-hosted aquifers and enrichment of novel symbionts in the deep terrestrial subsurface.</title>
        <authorList>
            <person name="Probst A.J."/>
            <person name="Ladd B."/>
            <person name="Jarett J.K."/>
            <person name="Geller-Mcgrath D.E."/>
            <person name="Sieber C.M.K."/>
            <person name="Emerson J.B."/>
            <person name="Anantharaman K."/>
            <person name="Thomas B.C."/>
            <person name="Malmstrom R."/>
            <person name="Stieglmeier M."/>
            <person name="Klingl A."/>
            <person name="Woyke T."/>
            <person name="Ryan C.M."/>
            <person name="Banfield J.F."/>
        </authorList>
    </citation>
    <scope>NUCLEOTIDE SEQUENCE [LARGE SCALE GENOMIC DNA]</scope>
</reference>
<dbReference type="Pfam" id="PF02594">
    <property type="entry name" value="DUF167"/>
    <property type="match status" value="1"/>
</dbReference>
<dbReference type="GO" id="GO:0005737">
    <property type="term" value="C:cytoplasm"/>
    <property type="evidence" value="ECO:0007669"/>
    <property type="project" value="TreeGrafter"/>
</dbReference>
<dbReference type="InterPro" id="IPR003746">
    <property type="entry name" value="DUF167"/>
</dbReference>
<gene>
    <name evidence="3" type="ORF">COT93_01480</name>
</gene>
<dbReference type="SUPFAM" id="SSF69786">
    <property type="entry name" value="YggU-like"/>
    <property type="match status" value="1"/>
</dbReference>
<protein>
    <recommendedName>
        <fullName evidence="2">UPF0235 protein COT93_01480</fullName>
    </recommendedName>
</protein>
<proteinExistence type="inferred from homology"/>
<dbReference type="EMBL" id="PFAL01000015">
    <property type="protein sequence ID" value="PIR95584.1"/>
    <property type="molecule type" value="Genomic_DNA"/>
</dbReference>
<dbReference type="NCBIfam" id="TIGR00251">
    <property type="entry name" value="DUF167 family protein"/>
    <property type="match status" value="1"/>
</dbReference>